<feature type="region of interest" description="Disordered" evidence="1">
    <location>
        <begin position="67"/>
        <end position="86"/>
    </location>
</feature>
<feature type="compositionally biased region" description="Acidic residues" evidence="1">
    <location>
        <begin position="77"/>
        <end position="86"/>
    </location>
</feature>
<sequence>MARPLLGDEPLTERIGGIVLSKSERAGVKWAVAKEHAAVAPRGRVTTASYIRSLIVADLKARGWPEAMETEQAGAEAEVEQGPDES</sequence>
<evidence type="ECO:0000256" key="1">
    <source>
        <dbReference type="SAM" id="MobiDB-lite"/>
    </source>
</evidence>
<evidence type="ECO:0000313" key="2">
    <source>
        <dbReference type="EMBL" id="KYG07423.1"/>
    </source>
</evidence>
<name>A0A150TRT6_SORCE</name>
<dbReference type="EMBL" id="JEME01001344">
    <property type="protein sequence ID" value="KYG07423.1"/>
    <property type="molecule type" value="Genomic_DNA"/>
</dbReference>
<dbReference type="AlphaFoldDB" id="A0A150TRT6"/>
<proteinExistence type="predicted"/>
<dbReference type="Proteomes" id="UP000075502">
    <property type="component" value="Unassembled WGS sequence"/>
</dbReference>
<organism evidence="2 3">
    <name type="scientific">Sorangium cellulosum</name>
    <name type="common">Polyangium cellulosum</name>
    <dbReference type="NCBI Taxonomy" id="56"/>
    <lineage>
        <taxon>Bacteria</taxon>
        <taxon>Pseudomonadati</taxon>
        <taxon>Myxococcota</taxon>
        <taxon>Polyangia</taxon>
        <taxon>Polyangiales</taxon>
        <taxon>Polyangiaceae</taxon>
        <taxon>Sorangium</taxon>
    </lineage>
</organism>
<reference evidence="2 3" key="1">
    <citation type="submission" date="2014-02" db="EMBL/GenBank/DDBJ databases">
        <title>The small core and large imbalanced accessory genome model reveals a collaborative survival strategy of Sorangium cellulosum strains in nature.</title>
        <authorList>
            <person name="Han K."/>
            <person name="Peng R."/>
            <person name="Blom J."/>
            <person name="Li Y.-Z."/>
        </authorList>
    </citation>
    <scope>NUCLEOTIDE SEQUENCE [LARGE SCALE GENOMIC DNA]</scope>
    <source>
        <strain evidence="2 3">So0007-03</strain>
    </source>
</reference>
<protein>
    <submittedName>
        <fullName evidence="2">Uncharacterized protein</fullName>
    </submittedName>
</protein>
<evidence type="ECO:0000313" key="3">
    <source>
        <dbReference type="Proteomes" id="UP000075502"/>
    </source>
</evidence>
<comment type="caution">
    <text evidence="2">The sequence shown here is derived from an EMBL/GenBank/DDBJ whole genome shotgun (WGS) entry which is preliminary data.</text>
</comment>
<accession>A0A150TRT6</accession>
<gene>
    <name evidence="2" type="ORF">BE21_02495</name>
</gene>